<proteinExistence type="inferred from homology"/>
<dbReference type="PANTHER" id="PTHR43701">
    <property type="entry name" value="MEMBRANE TRANSPORTER PROTEIN MJ0441-RELATED"/>
    <property type="match status" value="1"/>
</dbReference>
<feature type="transmembrane region" description="Helical" evidence="5">
    <location>
        <begin position="72"/>
        <end position="93"/>
    </location>
</feature>
<evidence type="ECO:0000256" key="2">
    <source>
        <dbReference type="ARBA" id="ARBA00022692"/>
    </source>
</evidence>
<dbReference type="InterPro" id="IPR002781">
    <property type="entry name" value="TM_pro_TauE-like"/>
</dbReference>
<feature type="transmembrane region" description="Helical" evidence="5">
    <location>
        <begin position="247"/>
        <end position="266"/>
    </location>
</feature>
<keyword evidence="2 5" id="KW-0812">Transmembrane</keyword>
<name>A0ABU9HXU4_9FLAO</name>
<evidence type="ECO:0000256" key="3">
    <source>
        <dbReference type="ARBA" id="ARBA00022989"/>
    </source>
</evidence>
<keyword evidence="4 5" id="KW-0472">Membrane</keyword>
<keyword evidence="7" id="KW-1185">Reference proteome</keyword>
<keyword evidence="3 5" id="KW-1133">Transmembrane helix</keyword>
<feature type="transmembrane region" description="Helical" evidence="5">
    <location>
        <begin position="6"/>
        <end position="39"/>
    </location>
</feature>
<evidence type="ECO:0000256" key="4">
    <source>
        <dbReference type="ARBA" id="ARBA00023136"/>
    </source>
</evidence>
<dbReference type="Pfam" id="PF01925">
    <property type="entry name" value="TauE"/>
    <property type="match status" value="1"/>
</dbReference>
<evidence type="ECO:0000313" key="7">
    <source>
        <dbReference type="Proteomes" id="UP001464555"/>
    </source>
</evidence>
<organism evidence="6 7">
    <name type="scientific">Flavobacterium arundinis</name>
    <dbReference type="NCBI Taxonomy" id="3139143"/>
    <lineage>
        <taxon>Bacteria</taxon>
        <taxon>Pseudomonadati</taxon>
        <taxon>Bacteroidota</taxon>
        <taxon>Flavobacteriia</taxon>
        <taxon>Flavobacteriales</taxon>
        <taxon>Flavobacteriaceae</taxon>
        <taxon>Flavobacterium</taxon>
    </lineage>
</organism>
<reference evidence="6 7" key="1">
    <citation type="submission" date="2024-04" db="EMBL/GenBank/DDBJ databases">
        <title>Flavobacterium sp. DGU11 16S ribosomal RNA gene Genome sequencing and assembly.</title>
        <authorList>
            <person name="Park S."/>
        </authorList>
    </citation>
    <scope>NUCLEOTIDE SEQUENCE [LARGE SCALE GENOMIC DNA]</scope>
    <source>
        <strain evidence="6 7">DGU11</strain>
    </source>
</reference>
<dbReference type="PANTHER" id="PTHR43701:SF2">
    <property type="entry name" value="MEMBRANE TRANSPORTER PROTEIN YJNA-RELATED"/>
    <property type="match status" value="1"/>
</dbReference>
<dbReference type="InterPro" id="IPR051598">
    <property type="entry name" value="TSUP/Inactive_protease-like"/>
</dbReference>
<comment type="caution">
    <text evidence="6">The sequence shown here is derived from an EMBL/GenBank/DDBJ whole genome shotgun (WGS) entry which is preliminary data.</text>
</comment>
<sequence>MDINLVAGYLLAILAGISLGLIGSGGSILTVPILVYILAVEPMLATAYSLFVVGTSALVGGISNAAAKNVDYRAAAIFGIPALLAAYAVRAFIIPAIPEFIVKTDGLAISRGMLLMVLFAIVMLLASFRMIRNSTSEAIEEVGQGNNFLKLTFLGLGTGIVSGAIGAGGGFIIIPALVFFIKMPLKKAVGTSLVIVSVQSLTAFTADAGHRDMDWFFLSMFTLASVTGIFIGIKLSRNISGNKLKPIFGWFLLVMAIYIIIKELLLK</sequence>
<gene>
    <name evidence="6" type="ORF">AAEO56_11955</name>
</gene>
<keyword evidence="5" id="KW-1003">Cell membrane</keyword>
<protein>
    <recommendedName>
        <fullName evidence="5">Probable membrane transporter protein</fullName>
    </recommendedName>
</protein>
<comment type="subcellular location">
    <subcellularLocation>
        <location evidence="5">Cell membrane</location>
        <topology evidence="5">Multi-pass membrane protein</topology>
    </subcellularLocation>
    <subcellularLocation>
        <location evidence="1">Membrane</location>
        <topology evidence="1">Multi-pass membrane protein</topology>
    </subcellularLocation>
</comment>
<evidence type="ECO:0000313" key="6">
    <source>
        <dbReference type="EMBL" id="MEL1244981.1"/>
    </source>
</evidence>
<feature type="transmembrane region" description="Helical" evidence="5">
    <location>
        <begin position="188"/>
        <end position="209"/>
    </location>
</feature>
<comment type="similarity">
    <text evidence="5">Belongs to the 4-toluene sulfonate uptake permease (TSUP) (TC 2.A.102) family.</text>
</comment>
<feature type="transmembrane region" description="Helical" evidence="5">
    <location>
        <begin position="215"/>
        <end position="235"/>
    </location>
</feature>
<accession>A0ABU9HXU4</accession>
<evidence type="ECO:0000256" key="1">
    <source>
        <dbReference type="ARBA" id="ARBA00004141"/>
    </source>
</evidence>
<dbReference type="RefSeq" id="WP_341697296.1">
    <property type="nucleotide sequence ID" value="NZ_JBBYHR010000006.1"/>
</dbReference>
<feature type="transmembrane region" description="Helical" evidence="5">
    <location>
        <begin position="113"/>
        <end position="131"/>
    </location>
</feature>
<feature type="transmembrane region" description="Helical" evidence="5">
    <location>
        <begin position="151"/>
        <end position="181"/>
    </location>
</feature>
<evidence type="ECO:0000256" key="5">
    <source>
        <dbReference type="RuleBase" id="RU363041"/>
    </source>
</evidence>
<dbReference type="Proteomes" id="UP001464555">
    <property type="component" value="Unassembled WGS sequence"/>
</dbReference>
<feature type="transmembrane region" description="Helical" evidence="5">
    <location>
        <begin position="46"/>
        <end position="66"/>
    </location>
</feature>
<dbReference type="EMBL" id="JBBYHR010000006">
    <property type="protein sequence ID" value="MEL1244981.1"/>
    <property type="molecule type" value="Genomic_DNA"/>
</dbReference>